<protein>
    <submittedName>
        <fullName evidence="1">Uncharacterized protein</fullName>
    </submittedName>
</protein>
<organism evidence="1 2">
    <name type="scientific">Somion occarium</name>
    <dbReference type="NCBI Taxonomy" id="3059160"/>
    <lineage>
        <taxon>Eukaryota</taxon>
        <taxon>Fungi</taxon>
        <taxon>Dikarya</taxon>
        <taxon>Basidiomycota</taxon>
        <taxon>Agaricomycotina</taxon>
        <taxon>Agaricomycetes</taxon>
        <taxon>Polyporales</taxon>
        <taxon>Cerrenaceae</taxon>
        <taxon>Somion</taxon>
    </lineage>
</organism>
<keyword evidence="2" id="KW-1185">Reference proteome</keyword>
<reference evidence="2" key="1">
    <citation type="submission" date="2024-04" db="EMBL/GenBank/DDBJ databases">
        <authorList>
            <person name="Shaw F."/>
            <person name="Minotto A."/>
        </authorList>
    </citation>
    <scope>NUCLEOTIDE SEQUENCE [LARGE SCALE GENOMIC DNA]</scope>
</reference>
<dbReference type="Proteomes" id="UP001497453">
    <property type="component" value="Chromosome 1"/>
</dbReference>
<dbReference type="EMBL" id="OZ037944">
    <property type="protein sequence ID" value="CAL1697065.1"/>
    <property type="molecule type" value="Genomic_DNA"/>
</dbReference>
<gene>
    <name evidence="1" type="ORF">GFSPODELE1_LOCUS1463</name>
</gene>
<proteinExistence type="predicted"/>
<sequence length="186" mass="21688">MSWMTTAFDHPLQEIHTWSNHFVQKTFAANDKIYRAVKEYLEFSDHLQISPFCVVTNKVLELARTMILDLPPYLFHDIHFYSDALTGCIRAMAESANRQIHESQQHARRDSSLIATDWPDIMMLGSLVVFADSQMEDRWQSLTRIGQAWQWKVAGRERRDIFVGWESVPKCCSRSAERAIARLVRN</sequence>
<accession>A0ABP1CN20</accession>
<evidence type="ECO:0000313" key="2">
    <source>
        <dbReference type="Proteomes" id="UP001497453"/>
    </source>
</evidence>
<evidence type="ECO:0000313" key="1">
    <source>
        <dbReference type="EMBL" id="CAL1697065.1"/>
    </source>
</evidence>
<name>A0ABP1CN20_9APHY</name>